<keyword evidence="9" id="KW-1071">Ligand-gated ion channel</keyword>
<dbReference type="Gene3D" id="1.10.287.70">
    <property type="match status" value="1"/>
</dbReference>
<keyword evidence="7" id="KW-0675">Receptor</keyword>
<keyword evidence="4" id="KW-1133">Transmembrane helix</keyword>
<accession>A0A7R8H4I5</accession>
<gene>
    <name evidence="12" type="ORF">LSAA_5906</name>
</gene>
<keyword evidence="6" id="KW-0472">Membrane</keyword>
<evidence type="ECO:0000256" key="7">
    <source>
        <dbReference type="ARBA" id="ARBA00023170"/>
    </source>
</evidence>
<evidence type="ECO:0000256" key="1">
    <source>
        <dbReference type="ARBA" id="ARBA00004141"/>
    </source>
</evidence>
<evidence type="ECO:0000313" key="13">
    <source>
        <dbReference type="Proteomes" id="UP000675881"/>
    </source>
</evidence>
<name>A0A7R8H4I5_LEPSM</name>
<proteinExistence type="predicted"/>
<dbReference type="Gene3D" id="3.40.190.10">
    <property type="entry name" value="Periplasmic binding protein-like II"/>
    <property type="match status" value="1"/>
</dbReference>
<protein>
    <submittedName>
        <fullName evidence="12">GRIN</fullName>
    </submittedName>
</protein>
<dbReference type="EMBL" id="HG994594">
    <property type="protein sequence ID" value="CAF2863109.1"/>
    <property type="molecule type" value="Genomic_DNA"/>
</dbReference>
<feature type="domain" description="Ionotropic glutamate receptor L-glutamate and glycine-binding" evidence="11">
    <location>
        <begin position="48"/>
        <end position="103"/>
    </location>
</feature>
<evidence type="ECO:0000256" key="4">
    <source>
        <dbReference type="ARBA" id="ARBA00022989"/>
    </source>
</evidence>
<dbReference type="SUPFAM" id="SSF53850">
    <property type="entry name" value="Periplasmic binding protein-like II"/>
    <property type="match status" value="1"/>
</dbReference>
<organism evidence="12 13">
    <name type="scientific">Lepeophtheirus salmonis</name>
    <name type="common">Salmon louse</name>
    <name type="synonym">Caligus salmonis</name>
    <dbReference type="NCBI Taxonomy" id="72036"/>
    <lineage>
        <taxon>Eukaryota</taxon>
        <taxon>Metazoa</taxon>
        <taxon>Ecdysozoa</taxon>
        <taxon>Arthropoda</taxon>
        <taxon>Crustacea</taxon>
        <taxon>Multicrustacea</taxon>
        <taxon>Hexanauplia</taxon>
        <taxon>Copepoda</taxon>
        <taxon>Siphonostomatoida</taxon>
        <taxon>Caligidae</taxon>
        <taxon>Lepeophtheirus</taxon>
    </lineage>
</organism>
<dbReference type="GO" id="GO:0015276">
    <property type="term" value="F:ligand-gated monoatomic ion channel activity"/>
    <property type="evidence" value="ECO:0007669"/>
    <property type="project" value="InterPro"/>
</dbReference>
<evidence type="ECO:0000256" key="10">
    <source>
        <dbReference type="ARBA" id="ARBA00023303"/>
    </source>
</evidence>
<dbReference type="AlphaFoldDB" id="A0A7R8H4I5"/>
<evidence type="ECO:0000256" key="9">
    <source>
        <dbReference type="ARBA" id="ARBA00023286"/>
    </source>
</evidence>
<keyword evidence="2" id="KW-0813">Transport</keyword>
<keyword evidence="5" id="KW-0406">Ion transport</keyword>
<reference evidence="12" key="1">
    <citation type="submission" date="2021-02" db="EMBL/GenBank/DDBJ databases">
        <authorList>
            <person name="Bekaert M."/>
        </authorList>
    </citation>
    <scope>NUCLEOTIDE SEQUENCE</scope>
    <source>
        <strain evidence="12">IoA-00</strain>
    </source>
</reference>
<dbReference type="OrthoDB" id="5984008at2759"/>
<keyword evidence="13" id="KW-1185">Reference proteome</keyword>
<keyword evidence="3" id="KW-0812">Transmembrane</keyword>
<evidence type="ECO:0000256" key="6">
    <source>
        <dbReference type="ARBA" id="ARBA00023136"/>
    </source>
</evidence>
<evidence type="ECO:0000256" key="8">
    <source>
        <dbReference type="ARBA" id="ARBA00023180"/>
    </source>
</evidence>
<evidence type="ECO:0000256" key="2">
    <source>
        <dbReference type="ARBA" id="ARBA00022448"/>
    </source>
</evidence>
<evidence type="ECO:0000256" key="5">
    <source>
        <dbReference type="ARBA" id="ARBA00023065"/>
    </source>
</evidence>
<sequence length="202" mass="22809">MLENGETNLRLTRTFLYPKLNKIYRVGLVLGLPWAYFEFPNGTKTADLSELQKRMIFRYEWWLVRDMETRLNNGTWTGIVSKLVSGEIDICLANLIMTTEREEIGGLDWNPHCGGGCNNTHLDTGEKFSPYSYSNAKHLYPEGGRNFSFGESLWFAVTSLTPQGGGECPKALSGRILVDCLLVIHSTHACHIYIQFGCLPHS</sequence>
<evidence type="ECO:0000313" key="12">
    <source>
        <dbReference type="EMBL" id="CAF2863109.1"/>
    </source>
</evidence>
<dbReference type="Pfam" id="PF10613">
    <property type="entry name" value="Lig_chan-Glu_bd"/>
    <property type="match status" value="1"/>
</dbReference>
<evidence type="ECO:0000256" key="3">
    <source>
        <dbReference type="ARBA" id="ARBA00022692"/>
    </source>
</evidence>
<dbReference type="InterPro" id="IPR019594">
    <property type="entry name" value="Glu/Gly-bd"/>
</dbReference>
<dbReference type="GO" id="GO:0016020">
    <property type="term" value="C:membrane"/>
    <property type="evidence" value="ECO:0007669"/>
    <property type="project" value="UniProtKB-SubCell"/>
</dbReference>
<comment type="subcellular location">
    <subcellularLocation>
        <location evidence="1">Membrane</location>
        <topology evidence="1">Multi-pass membrane protein</topology>
    </subcellularLocation>
</comment>
<keyword evidence="8" id="KW-0325">Glycoprotein</keyword>
<keyword evidence="10" id="KW-0407">Ion channel</keyword>
<dbReference type="Proteomes" id="UP000675881">
    <property type="component" value="Chromosome 15"/>
</dbReference>
<evidence type="ECO:0000259" key="11">
    <source>
        <dbReference type="Pfam" id="PF10613"/>
    </source>
</evidence>